<sequence>MNTPDNPTPVNNPNDPKVNAAGQDIVTNSDDAANATNKDGAVADTGAIEETLSEDDASSALNADNHITNNDSAGTDPLEADEQF</sequence>
<dbReference type="OrthoDB" id="798948at2"/>
<dbReference type="AlphaFoldDB" id="A0A4Y8AF37"/>
<dbReference type="RefSeq" id="WP_134335423.1">
    <property type="nucleotide sequence ID" value="NZ_BMCZ01000009.1"/>
</dbReference>
<reference evidence="3" key="2">
    <citation type="submission" date="2019-03" db="EMBL/GenBank/DDBJ databases">
        <authorList>
            <person name="Yan Y.-Q."/>
            <person name="Du Z.-J."/>
        </authorList>
    </citation>
    <scope>NUCLEOTIDE SEQUENCE</scope>
    <source>
        <strain evidence="3">PP-F2FG21</strain>
    </source>
</reference>
<keyword evidence="5" id="KW-1185">Reference proteome</keyword>
<evidence type="ECO:0000256" key="1">
    <source>
        <dbReference type="SAM" id="MobiDB-lite"/>
    </source>
</evidence>
<organism evidence="3 4">
    <name type="scientific">Mucilaginibacter phyllosphaerae</name>
    <dbReference type="NCBI Taxonomy" id="1812349"/>
    <lineage>
        <taxon>Bacteria</taxon>
        <taxon>Pseudomonadati</taxon>
        <taxon>Bacteroidota</taxon>
        <taxon>Sphingobacteriia</taxon>
        <taxon>Sphingobacteriales</taxon>
        <taxon>Sphingobacteriaceae</taxon>
        <taxon>Mucilaginibacter</taxon>
    </lineage>
</organism>
<dbReference type="EMBL" id="JACIEG010000002">
    <property type="protein sequence ID" value="MBB3969012.1"/>
    <property type="molecule type" value="Genomic_DNA"/>
</dbReference>
<feature type="region of interest" description="Disordered" evidence="1">
    <location>
        <begin position="1"/>
        <end position="23"/>
    </location>
</feature>
<comment type="caution">
    <text evidence="3">The sequence shown here is derived from an EMBL/GenBank/DDBJ whole genome shotgun (WGS) entry which is preliminary data.</text>
</comment>
<evidence type="ECO:0000313" key="4">
    <source>
        <dbReference type="Proteomes" id="UP000297248"/>
    </source>
</evidence>
<reference evidence="3 4" key="1">
    <citation type="journal article" date="2016" name="Int. J. Syst. Evol. Microbiol.">
        <title>Proposal of Mucilaginibacter phyllosphaerae sp. nov. isolated from the phyllosphere of Galium album.</title>
        <authorList>
            <person name="Aydogan E.L."/>
            <person name="Busse H.J."/>
            <person name="Moser G."/>
            <person name="Muller C."/>
            <person name="Kampfer P."/>
            <person name="Glaeser S.P."/>
        </authorList>
    </citation>
    <scope>NUCLEOTIDE SEQUENCE [LARGE SCALE GENOMIC DNA]</scope>
    <source>
        <strain evidence="3 4">PP-F2FG21</strain>
    </source>
</reference>
<evidence type="ECO:0000313" key="5">
    <source>
        <dbReference type="Proteomes" id="UP000583101"/>
    </source>
</evidence>
<accession>A0A4Y8AF37</accession>
<dbReference type="Proteomes" id="UP000583101">
    <property type="component" value="Unassembled WGS sequence"/>
</dbReference>
<name>A0A4Y8AF37_9SPHI</name>
<feature type="compositionally biased region" description="Polar residues" evidence="1">
    <location>
        <begin position="59"/>
        <end position="73"/>
    </location>
</feature>
<gene>
    <name evidence="3" type="ORF">E2R65_05105</name>
    <name evidence="2" type="ORF">GGR35_001604</name>
</gene>
<dbReference type="Proteomes" id="UP000297248">
    <property type="component" value="Unassembled WGS sequence"/>
</dbReference>
<dbReference type="EMBL" id="SNQG01000002">
    <property type="protein sequence ID" value="TEW67370.1"/>
    <property type="molecule type" value="Genomic_DNA"/>
</dbReference>
<evidence type="ECO:0000313" key="2">
    <source>
        <dbReference type="EMBL" id="MBB3969012.1"/>
    </source>
</evidence>
<evidence type="ECO:0000313" key="3">
    <source>
        <dbReference type="EMBL" id="TEW67370.1"/>
    </source>
</evidence>
<feature type="region of interest" description="Disordered" evidence="1">
    <location>
        <begin position="52"/>
        <end position="84"/>
    </location>
</feature>
<proteinExistence type="predicted"/>
<feature type="compositionally biased region" description="Low complexity" evidence="1">
    <location>
        <begin position="1"/>
        <end position="19"/>
    </location>
</feature>
<reference evidence="2 5" key="3">
    <citation type="submission" date="2020-08" db="EMBL/GenBank/DDBJ databases">
        <title>Genomic Encyclopedia of Type Strains, Phase IV (KMG-IV): sequencing the most valuable type-strain genomes for metagenomic binning, comparative biology and taxonomic classification.</title>
        <authorList>
            <person name="Goeker M."/>
        </authorList>
    </citation>
    <scope>NUCLEOTIDE SEQUENCE [LARGE SCALE GENOMIC DNA]</scope>
    <source>
        <strain evidence="2 5">DSM 100995</strain>
    </source>
</reference>
<protein>
    <submittedName>
        <fullName evidence="3">Uncharacterized protein</fullName>
    </submittedName>
</protein>